<gene>
    <name evidence="2" type="ORF">ENE75_03560</name>
</gene>
<dbReference type="RefSeq" id="WP_128195666.1">
    <property type="nucleotide sequence ID" value="NZ_SACT01000001.1"/>
</dbReference>
<dbReference type="Proteomes" id="UP000288178">
    <property type="component" value="Unassembled WGS sequence"/>
</dbReference>
<protein>
    <submittedName>
        <fullName evidence="2">Uncharacterized protein</fullName>
    </submittedName>
</protein>
<feature type="compositionally biased region" description="Basic and acidic residues" evidence="1">
    <location>
        <begin position="83"/>
        <end position="96"/>
    </location>
</feature>
<evidence type="ECO:0000256" key="1">
    <source>
        <dbReference type="SAM" id="MobiDB-lite"/>
    </source>
</evidence>
<proteinExistence type="predicted"/>
<evidence type="ECO:0000313" key="2">
    <source>
        <dbReference type="EMBL" id="RVT53966.1"/>
    </source>
</evidence>
<sequence>MTQSPDPHSYQPEPRPAPARITRQQAAEMGYRTVSGLRWHFLTVAEQDALLADELRVVAARGIEPDRNLPMATTSAASKSLARYHEHDHEHDHVEVDDVAVDDEEAIA</sequence>
<feature type="region of interest" description="Disordered" evidence="1">
    <location>
        <begin position="69"/>
        <end position="108"/>
    </location>
</feature>
<organism evidence="2 3">
    <name type="scientific">Rubrivivax albus</name>
    <dbReference type="NCBI Taxonomy" id="2499835"/>
    <lineage>
        <taxon>Bacteria</taxon>
        <taxon>Pseudomonadati</taxon>
        <taxon>Pseudomonadota</taxon>
        <taxon>Betaproteobacteria</taxon>
        <taxon>Burkholderiales</taxon>
        <taxon>Sphaerotilaceae</taxon>
        <taxon>Rubrivivax</taxon>
    </lineage>
</organism>
<feature type="region of interest" description="Disordered" evidence="1">
    <location>
        <begin position="1"/>
        <end position="24"/>
    </location>
</feature>
<name>A0A437K0S0_9BURK</name>
<accession>A0A437K0S0</accession>
<feature type="compositionally biased region" description="Acidic residues" evidence="1">
    <location>
        <begin position="97"/>
        <end position="108"/>
    </location>
</feature>
<dbReference type="EMBL" id="SACT01000001">
    <property type="protein sequence ID" value="RVT53966.1"/>
    <property type="molecule type" value="Genomic_DNA"/>
</dbReference>
<reference evidence="2 3" key="1">
    <citation type="submission" date="2019-01" db="EMBL/GenBank/DDBJ databases">
        <authorList>
            <person name="Chen W.-M."/>
        </authorList>
    </citation>
    <scope>NUCLEOTIDE SEQUENCE [LARGE SCALE GENOMIC DNA]</scope>
    <source>
        <strain evidence="2 3">ICH-3</strain>
    </source>
</reference>
<comment type="caution">
    <text evidence="2">The sequence shown here is derived from an EMBL/GenBank/DDBJ whole genome shotgun (WGS) entry which is preliminary data.</text>
</comment>
<dbReference type="AlphaFoldDB" id="A0A437K0S0"/>
<keyword evidence="3" id="KW-1185">Reference proteome</keyword>
<evidence type="ECO:0000313" key="3">
    <source>
        <dbReference type="Proteomes" id="UP000288178"/>
    </source>
</evidence>